<organism evidence="1 2">
    <name type="scientific">Paracoccus amoyensis</name>
    <dbReference type="NCBI Taxonomy" id="2760093"/>
    <lineage>
        <taxon>Bacteria</taxon>
        <taxon>Pseudomonadati</taxon>
        <taxon>Pseudomonadota</taxon>
        <taxon>Alphaproteobacteria</taxon>
        <taxon>Rhodobacterales</taxon>
        <taxon>Paracoccaceae</taxon>
        <taxon>Paracoccus</taxon>
    </lineage>
</organism>
<dbReference type="RefSeq" id="WP_187791594.1">
    <property type="nucleotide sequence ID" value="NZ_JACOQL010000001.1"/>
</dbReference>
<proteinExistence type="predicted"/>
<accession>A0A926GB60</accession>
<dbReference type="EMBL" id="JACOQL010000001">
    <property type="protein sequence ID" value="MBC9245161.1"/>
    <property type="molecule type" value="Genomic_DNA"/>
</dbReference>
<dbReference type="AlphaFoldDB" id="A0A926GB60"/>
<comment type="caution">
    <text evidence="1">The sequence shown here is derived from an EMBL/GenBank/DDBJ whole genome shotgun (WGS) entry which is preliminary data.</text>
</comment>
<evidence type="ECO:0000313" key="2">
    <source>
        <dbReference type="Proteomes" id="UP000608594"/>
    </source>
</evidence>
<keyword evidence="2" id="KW-1185">Reference proteome</keyword>
<evidence type="ECO:0000313" key="1">
    <source>
        <dbReference type="EMBL" id="MBC9245161.1"/>
    </source>
</evidence>
<dbReference type="Proteomes" id="UP000608594">
    <property type="component" value="Unassembled WGS sequence"/>
</dbReference>
<reference evidence="1" key="1">
    <citation type="submission" date="2020-08" db="EMBL/GenBank/DDBJ databases">
        <title>Paracoccus amoyensis sp. nov., isolated from the surface seawater at coast of Xiamen, Fujian.</title>
        <authorList>
            <person name="Lyu L."/>
        </authorList>
    </citation>
    <scope>NUCLEOTIDE SEQUENCE</scope>
    <source>
        <strain evidence="1">11-3</strain>
    </source>
</reference>
<protein>
    <submittedName>
        <fullName evidence="1">Uncharacterized protein</fullName>
    </submittedName>
</protein>
<gene>
    <name evidence="1" type="ORF">H4P12_00170</name>
</gene>
<name>A0A926GB60_9RHOB</name>
<sequence length="67" mass="7470">MSRDWHMYDGSVSIGVDEKAAQIRHLAAIGVAASDTAYNIRNFSTCYISLFEVIARLAHEIEDEVDP</sequence>